<evidence type="ECO:0000313" key="2">
    <source>
        <dbReference type="Proteomes" id="UP000002497"/>
    </source>
</evidence>
<reference evidence="2" key="1">
    <citation type="journal article" date="2010" name="Genome Res.">
        <title>Population genomic sequencing of Coccidioides fungi reveals recent hybridization and transposon control.</title>
        <authorList>
            <person name="Neafsey D.E."/>
            <person name="Barker B.M."/>
            <person name="Sharpton T.J."/>
            <person name="Stajich J.E."/>
            <person name="Park D.J."/>
            <person name="Whiston E."/>
            <person name="Hung C.-Y."/>
            <person name="McMahan C."/>
            <person name="White J."/>
            <person name="Sykes S."/>
            <person name="Heiman D."/>
            <person name="Young S."/>
            <person name="Zeng Q."/>
            <person name="Abouelleil A."/>
            <person name="Aftuck L."/>
            <person name="Bessette D."/>
            <person name="Brown A."/>
            <person name="FitzGerald M."/>
            <person name="Lui A."/>
            <person name="Macdonald J.P."/>
            <person name="Priest M."/>
            <person name="Orbach M.J."/>
            <person name="Galgiani J.N."/>
            <person name="Kirkland T.N."/>
            <person name="Cole G.T."/>
            <person name="Birren B.W."/>
            <person name="Henn M.R."/>
            <person name="Taylor J.W."/>
            <person name="Rounsley S.D."/>
        </authorList>
    </citation>
    <scope>NUCLEOTIDE SEQUENCE [LARGE SCALE GENOMIC DNA]</scope>
    <source>
        <strain evidence="2">RMSCC 757 / Silveira</strain>
    </source>
</reference>
<dbReference type="EMBL" id="GL636507">
    <property type="protein sequence ID" value="EFW14301.1"/>
    <property type="molecule type" value="Genomic_DNA"/>
</dbReference>
<reference evidence="2" key="2">
    <citation type="submission" date="2010-03" db="EMBL/GenBank/DDBJ databases">
        <title>The genome sequence of Coccidioides posadasii strain Silveira.</title>
        <authorList>
            <consortium name="The Broad Institute Genome Sequencing Center for Infectious Disease"/>
            <person name="Neafsey D."/>
            <person name="Orbach M."/>
            <person name="Henn M.R."/>
            <person name="Cole G.T."/>
            <person name="Galgiani J."/>
            <person name="Gardner M.J."/>
            <person name="Kirkland T.N."/>
            <person name="Taylor J.W."/>
            <person name="Young S.K."/>
            <person name="Zeng Q."/>
            <person name="Koehrsen M."/>
            <person name="Alvarado L."/>
            <person name="Berlin A."/>
            <person name="Borenstein D."/>
            <person name="Chapman S.B."/>
            <person name="Chen Z."/>
            <person name="Engels R."/>
            <person name="Freedman E."/>
            <person name="Gellesch M."/>
            <person name="Goldberg J."/>
            <person name="Griggs A."/>
            <person name="Gujja S."/>
            <person name="Heilman E."/>
            <person name="Heiman D."/>
            <person name="Howarth C."/>
            <person name="Jen D."/>
            <person name="Larson L."/>
            <person name="Mehta T."/>
            <person name="Neiman D."/>
            <person name="Park D."/>
            <person name="Pearson M."/>
            <person name="Richards J."/>
            <person name="Roberts A."/>
            <person name="Saif S."/>
            <person name="Shea T."/>
            <person name="Shenoy N."/>
            <person name="Sisk P."/>
            <person name="Stolte C."/>
            <person name="Sykes S."/>
            <person name="Walk T."/>
            <person name="White J."/>
            <person name="Yandava C."/>
            <person name="Haas B."/>
            <person name="Nusbaum C."/>
            <person name="Birren B."/>
        </authorList>
    </citation>
    <scope>NUCLEOTIDE SEQUENCE [LARGE SCALE GENOMIC DNA]</scope>
    <source>
        <strain evidence="2">RMSCC 757 / Silveira</strain>
    </source>
</reference>
<organism evidence="2">
    <name type="scientific">Coccidioides posadasii (strain RMSCC 757 / Silveira)</name>
    <name type="common">Valley fever fungus</name>
    <dbReference type="NCBI Taxonomy" id="443226"/>
    <lineage>
        <taxon>Eukaryota</taxon>
        <taxon>Fungi</taxon>
        <taxon>Dikarya</taxon>
        <taxon>Ascomycota</taxon>
        <taxon>Pezizomycotina</taxon>
        <taxon>Eurotiomycetes</taxon>
        <taxon>Eurotiomycetidae</taxon>
        <taxon>Onygenales</taxon>
        <taxon>Onygenaceae</taxon>
        <taxon>Coccidioides</taxon>
    </lineage>
</organism>
<dbReference type="VEuPathDB" id="FungiDB:CPSG_09151"/>
<protein>
    <submittedName>
        <fullName evidence="1">Predicted protein</fullName>
    </submittedName>
</protein>
<evidence type="ECO:0000313" key="1">
    <source>
        <dbReference type="EMBL" id="EFW14301.1"/>
    </source>
</evidence>
<gene>
    <name evidence="1" type="ORF">CPSG_09151</name>
</gene>
<dbReference type="Proteomes" id="UP000002497">
    <property type="component" value="Unassembled WGS sequence"/>
</dbReference>
<sequence>MLQPVHDVSARRRVQQMRRRRMPTLKDMLYRYSAECYSRVDLVGAEYSLPSNTAGQARKPVVKYFTISFTPKQMPDRERSSLQRMRVYLFSTIPERSGYPPVGQTTMESYQNSLAWGHTEPSVQQSRKYVEARSTPAPISTLLTRPTLIGVNADTDQYRTARTVRTSKLNRRTTLDAGRQVPMHSQT</sequence>
<proteinExistence type="predicted"/>
<dbReference type="AlphaFoldDB" id="E9DH04"/>
<name>E9DH04_COCPS</name>
<accession>E9DH04</accession>
<keyword evidence="2" id="KW-1185">Reference proteome</keyword>
<dbReference type="HOGENOM" id="CLU_1447558_0_0_1"/>